<dbReference type="GO" id="GO:0004222">
    <property type="term" value="F:metalloendopeptidase activity"/>
    <property type="evidence" value="ECO:0007669"/>
    <property type="project" value="InterPro"/>
</dbReference>
<feature type="region of interest" description="Disordered" evidence="5">
    <location>
        <begin position="27"/>
        <end position="65"/>
    </location>
</feature>
<name>A0A917H3G9_9MICC</name>
<reference evidence="7" key="2">
    <citation type="submission" date="2020-09" db="EMBL/GenBank/DDBJ databases">
        <authorList>
            <person name="Sun Q."/>
            <person name="Zhou Y."/>
        </authorList>
    </citation>
    <scope>NUCLEOTIDE SEQUENCE</scope>
    <source>
        <strain evidence="7">CGMCC 1.12187</strain>
    </source>
</reference>
<dbReference type="AlphaFoldDB" id="A0A917H3G9"/>
<dbReference type="SUPFAM" id="SSF55486">
    <property type="entry name" value="Metalloproteases ('zincins'), catalytic domain"/>
    <property type="match status" value="1"/>
</dbReference>
<evidence type="ECO:0000256" key="1">
    <source>
        <dbReference type="ARBA" id="ARBA00022670"/>
    </source>
</evidence>
<evidence type="ECO:0000256" key="5">
    <source>
        <dbReference type="SAM" id="MobiDB-lite"/>
    </source>
</evidence>
<dbReference type="GO" id="GO:0008270">
    <property type="term" value="F:zinc ion binding"/>
    <property type="evidence" value="ECO:0007669"/>
    <property type="project" value="InterPro"/>
</dbReference>
<protein>
    <recommendedName>
        <fullName evidence="6">Peptidase M10 metallopeptidase domain-containing protein</fullName>
    </recommendedName>
</protein>
<keyword evidence="3" id="KW-0378">Hydrolase</keyword>
<evidence type="ECO:0000256" key="3">
    <source>
        <dbReference type="ARBA" id="ARBA00022801"/>
    </source>
</evidence>
<keyword evidence="1" id="KW-0645">Protease</keyword>
<organism evidence="7 8">
    <name type="scientific">Kocuria dechangensis</name>
    <dbReference type="NCBI Taxonomy" id="1176249"/>
    <lineage>
        <taxon>Bacteria</taxon>
        <taxon>Bacillati</taxon>
        <taxon>Actinomycetota</taxon>
        <taxon>Actinomycetes</taxon>
        <taxon>Micrococcales</taxon>
        <taxon>Micrococcaceae</taxon>
        <taxon>Kocuria</taxon>
    </lineage>
</organism>
<dbReference type="GO" id="GO:0006508">
    <property type="term" value="P:proteolysis"/>
    <property type="evidence" value="ECO:0007669"/>
    <property type="project" value="UniProtKB-KW"/>
</dbReference>
<accession>A0A917H3G9</accession>
<dbReference type="GO" id="GO:0031012">
    <property type="term" value="C:extracellular matrix"/>
    <property type="evidence" value="ECO:0007669"/>
    <property type="project" value="InterPro"/>
</dbReference>
<dbReference type="Pfam" id="PF00413">
    <property type="entry name" value="Peptidase_M10"/>
    <property type="match status" value="1"/>
</dbReference>
<sequence>MLVLALSFTPTVVDRLVLPVAGPYLPHASTPPRGVGAAEKPIGTPPTAPSSTSYRLNESPDPGQEMVAYDPCRPVHWVVRPDNAPPGAQQLVEQALAEVSVATGLQFVHDGTTTEAPSGSRDNYQPERYGKRWAPLLITWSDPGETPGLAGRVVGLGGSSYAQSPGRPLVYVAGSVTLDAPDLTAVLERPHGRAQVRAVIMHELGHVVGLDHVDDPGQLMHAENSGLTGFAAGDLAGLARLGTGECVPQL</sequence>
<feature type="domain" description="Peptidase M10 metallopeptidase" evidence="6">
    <location>
        <begin position="172"/>
        <end position="222"/>
    </location>
</feature>
<proteinExistence type="predicted"/>
<evidence type="ECO:0000256" key="2">
    <source>
        <dbReference type="ARBA" id="ARBA00022723"/>
    </source>
</evidence>
<dbReference type="Proteomes" id="UP000638848">
    <property type="component" value="Unassembled WGS sequence"/>
</dbReference>
<dbReference type="InterPro" id="IPR001818">
    <property type="entry name" value="Pept_M10_metallopeptidase"/>
</dbReference>
<dbReference type="EMBL" id="BMEQ01000025">
    <property type="protein sequence ID" value="GGG66741.1"/>
    <property type="molecule type" value="Genomic_DNA"/>
</dbReference>
<keyword evidence="2" id="KW-0479">Metal-binding</keyword>
<reference evidence="7" key="1">
    <citation type="journal article" date="2014" name="Int. J. Syst. Evol. Microbiol.">
        <title>Complete genome sequence of Corynebacterium casei LMG S-19264T (=DSM 44701T), isolated from a smear-ripened cheese.</title>
        <authorList>
            <consortium name="US DOE Joint Genome Institute (JGI-PGF)"/>
            <person name="Walter F."/>
            <person name="Albersmeier A."/>
            <person name="Kalinowski J."/>
            <person name="Ruckert C."/>
        </authorList>
    </citation>
    <scope>NUCLEOTIDE SEQUENCE</scope>
    <source>
        <strain evidence="7">CGMCC 1.12187</strain>
    </source>
</reference>
<dbReference type="Gene3D" id="3.40.390.10">
    <property type="entry name" value="Collagenase (Catalytic Domain)"/>
    <property type="match status" value="1"/>
</dbReference>
<comment type="caution">
    <text evidence="7">The sequence shown here is derived from an EMBL/GenBank/DDBJ whole genome shotgun (WGS) entry which is preliminary data.</text>
</comment>
<evidence type="ECO:0000256" key="4">
    <source>
        <dbReference type="ARBA" id="ARBA00022833"/>
    </source>
</evidence>
<gene>
    <name evidence="7" type="ORF">GCM10011374_33620</name>
</gene>
<evidence type="ECO:0000313" key="8">
    <source>
        <dbReference type="Proteomes" id="UP000638848"/>
    </source>
</evidence>
<keyword evidence="8" id="KW-1185">Reference proteome</keyword>
<dbReference type="InterPro" id="IPR024079">
    <property type="entry name" value="MetalloPept_cat_dom_sf"/>
</dbReference>
<evidence type="ECO:0000313" key="7">
    <source>
        <dbReference type="EMBL" id="GGG66741.1"/>
    </source>
</evidence>
<evidence type="ECO:0000259" key="6">
    <source>
        <dbReference type="Pfam" id="PF00413"/>
    </source>
</evidence>
<keyword evidence="4" id="KW-0862">Zinc</keyword>